<evidence type="ECO:0000259" key="7">
    <source>
        <dbReference type="PROSITE" id="PS50405"/>
    </source>
</evidence>
<evidence type="ECO:0000259" key="6">
    <source>
        <dbReference type="PROSITE" id="PS50404"/>
    </source>
</evidence>
<dbReference type="GO" id="GO:0004364">
    <property type="term" value="F:glutathione transferase activity"/>
    <property type="evidence" value="ECO:0007669"/>
    <property type="project" value="UniProtKB-EC"/>
</dbReference>
<comment type="catalytic activity">
    <reaction evidence="5">
        <text>RX + glutathione = an S-substituted glutathione + a halide anion + H(+)</text>
        <dbReference type="Rhea" id="RHEA:16437"/>
        <dbReference type="ChEBI" id="CHEBI:15378"/>
        <dbReference type="ChEBI" id="CHEBI:16042"/>
        <dbReference type="ChEBI" id="CHEBI:17792"/>
        <dbReference type="ChEBI" id="CHEBI:57925"/>
        <dbReference type="ChEBI" id="CHEBI:90779"/>
        <dbReference type="EC" id="2.5.1.18"/>
    </reaction>
</comment>
<protein>
    <recommendedName>
        <fullName evidence="3">glutathione transferase</fullName>
        <ecNumber evidence="3">2.5.1.18</ecNumber>
    </recommendedName>
</protein>
<dbReference type="Gene3D" id="1.20.1050.10">
    <property type="match status" value="1"/>
</dbReference>
<evidence type="ECO:0000256" key="2">
    <source>
        <dbReference type="ARBA" id="ARBA00005861"/>
    </source>
</evidence>
<name>A0A7S0IWP0_9EUKA</name>
<evidence type="ECO:0000256" key="1">
    <source>
        <dbReference type="ARBA" id="ARBA00003701"/>
    </source>
</evidence>
<dbReference type="AlphaFoldDB" id="A0A7S0IWP0"/>
<dbReference type="InterPro" id="IPR004046">
    <property type="entry name" value="GST_C"/>
</dbReference>
<dbReference type="PROSITE" id="PS50405">
    <property type="entry name" value="GST_CTER"/>
    <property type="match status" value="1"/>
</dbReference>
<dbReference type="InterPro" id="IPR010987">
    <property type="entry name" value="Glutathione-S-Trfase_C-like"/>
</dbReference>
<dbReference type="EC" id="2.5.1.18" evidence="3"/>
<accession>A0A7S0IWP0</accession>
<dbReference type="InterPro" id="IPR036282">
    <property type="entry name" value="Glutathione-S-Trfase_C_sf"/>
</dbReference>
<evidence type="ECO:0000313" key="8">
    <source>
        <dbReference type="EMBL" id="CAD8533549.1"/>
    </source>
</evidence>
<dbReference type="InterPro" id="IPR036249">
    <property type="entry name" value="Thioredoxin-like_sf"/>
</dbReference>
<proteinExistence type="inferred from homology"/>
<dbReference type="Pfam" id="PF02798">
    <property type="entry name" value="GST_N"/>
    <property type="match status" value="1"/>
</dbReference>
<dbReference type="PROSITE" id="PS50404">
    <property type="entry name" value="GST_NTER"/>
    <property type="match status" value="1"/>
</dbReference>
<sequence length="233" mass="25839">MTYEMGYWNIRGLAAPLRMMSAYAGVPIKEQQYDLEAQEGGGWAAPTWFASAKPALQEKNAMINLPYVVDEASGLVITQSTACYTYLGRKFGLMGSTDEQTARVEQTLAQAFDLRNDLMKVVYPFTGVTPETYPAEAAKHLSKTANGHFSKFEGFLCDQYSAGAAPTAGDFHLWEMLDQHVMMAAALSLPSPLESFPKLAALHKALRELPQLQEYFEGPNYKLPCNNKMANFK</sequence>
<keyword evidence="4" id="KW-0808">Transferase</keyword>
<evidence type="ECO:0000256" key="3">
    <source>
        <dbReference type="ARBA" id="ARBA00012452"/>
    </source>
</evidence>
<reference evidence="8" key="1">
    <citation type="submission" date="2021-01" db="EMBL/GenBank/DDBJ databases">
        <authorList>
            <person name="Corre E."/>
            <person name="Pelletier E."/>
            <person name="Niang G."/>
            <person name="Scheremetjew M."/>
            <person name="Finn R."/>
            <person name="Kale V."/>
            <person name="Holt S."/>
            <person name="Cochrane G."/>
            <person name="Meng A."/>
            <person name="Brown T."/>
            <person name="Cohen L."/>
        </authorList>
    </citation>
    <scope>NUCLEOTIDE SEQUENCE</scope>
    <source>
        <strain evidence="8">RCC1130</strain>
    </source>
</reference>
<dbReference type="InterPro" id="IPR040079">
    <property type="entry name" value="Glutathione_S-Trfase"/>
</dbReference>
<dbReference type="Gene3D" id="3.40.30.10">
    <property type="entry name" value="Glutaredoxin"/>
    <property type="match status" value="1"/>
</dbReference>
<organism evidence="8">
    <name type="scientific">Calcidiscus leptoporus</name>
    <dbReference type="NCBI Taxonomy" id="127549"/>
    <lineage>
        <taxon>Eukaryota</taxon>
        <taxon>Haptista</taxon>
        <taxon>Haptophyta</taxon>
        <taxon>Prymnesiophyceae</taxon>
        <taxon>Coccolithales</taxon>
        <taxon>Calcidiscaceae</taxon>
        <taxon>Calcidiscus</taxon>
    </lineage>
</organism>
<dbReference type="PANTHER" id="PTHR11571:SF222">
    <property type="entry name" value="GLUTATHIONE TRANSFERASE"/>
    <property type="match status" value="1"/>
</dbReference>
<feature type="domain" description="GST N-terminal" evidence="6">
    <location>
        <begin position="1"/>
        <end position="95"/>
    </location>
</feature>
<dbReference type="Pfam" id="PF14497">
    <property type="entry name" value="GST_C_3"/>
    <property type="match status" value="1"/>
</dbReference>
<comment type="similarity">
    <text evidence="2">Belongs to the GST superfamily. Mu family.</text>
</comment>
<dbReference type="GO" id="GO:0006749">
    <property type="term" value="P:glutathione metabolic process"/>
    <property type="evidence" value="ECO:0007669"/>
    <property type="project" value="TreeGrafter"/>
</dbReference>
<evidence type="ECO:0000256" key="5">
    <source>
        <dbReference type="ARBA" id="ARBA00047960"/>
    </source>
</evidence>
<dbReference type="EMBL" id="HBER01017456">
    <property type="protein sequence ID" value="CAD8533549.1"/>
    <property type="molecule type" value="Transcribed_RNA"/>
</dbReference>
<comment type="function">
    <text evidence="1">Conjugation of reduced glutathione to a wide number of exogenous and endogenous hydrophobic electrophiles.</text>
</comment>
<dbReference type="SFLD" id="SFLDS00019">
    <property type="entry name" value="Glutathione_Transferase_(cytos"/>
    <property type="match status" value="1"/>
</dbReference>
<dbReference type="InterPro" id="IPR004045">
    <property type="entry name" value="Glutathione_S-Trfase_N"/>
</dbReference>
<gene>
    <name evidence="8" type="ORF">CLEP1334_LOCUS8804</name>
</gene>
<dbReference type="PANTHER" id="PTHR11571">
    <property type="entry name" value="GLUTATHIONE S-TRANSFERASE"/>
    <property type="match status" value="1"/>
</dbReference>
<dbReference type="SUPFAM" id="SSF47616">
    <property type="entry name" value="GST C-terminal domain-like"/>
    <property type="match status" value="1"/>
</dbReference>
<dbReference type="SUPFAM" id="SSF52833">
    <property type="entry name" value="Thioredoxin-like"/>
    <property type="match status" value="1"/>
</dbReference>
<feature type="domain" description="GST C-terminal" evidence="7">
    <location>
        <begin position="97"/>
        <end position="232"/>
    </location>
</feature>
<dbReference type="InterPro" id="IPR050213">
    <property type="entry name" value="GST_superfamily"/>
</dbReference>
<evidence type="ECO:0000256" key="4">
    <source>
        <dbReference type="ARBA" id="ARBA00022679"/>
    </source>
</evidence>